<dbReference type="Proteomes" id="UP000481360">
    <property type="component" value="Unassembled WGS sequence"/>
</dbReference>
<evidence type="ECO:0000313" key="1">
    <source>
        <dbReference type="EMBL" id="NGY65481.1"/>
    </source>
</evidence>
<name>A0A7C9W4F4_9PSEU</name>
<dbReference type="Gene3D" id="3.40.960.10">
    <property type="entry name" value="VSR Endonuclease"/>
    <property type="match status" value="1"/>
</dbReference>
<evidence type="ECO:0008006" key="3">
    <source>
        <dbReference type="Google" id="ProtNLM"/>
    </source>
</evidence>
<comment type="caution">
    <text evidence="1">The sequence shown here is derived from an EMBL/GenBank/DDBJ whole genome shotgun (WGS) entry which is preliminary data.</text>
</comment>
<dbReference type="RefSeq" id="WP_166054307.1">
    <property type="nucleotide sequence ID" value="NZ_JAAMPJ010000016.1"/>
</dbReference>
<evidence type="ECO:0000313" key="2">
    <source>
        <dbReference type="Proteomes" id="UP000481360"/>
    </source>
</evidence>
<keyword evidence="2" id="KW-1185">Reference proteome</keyword>
<gene>
    <name evidence="1" type="ORF">G7043_41970</name>
</gene>
<sequence length="303" mass="33343">MDEWIDDVIEHDGLILRERALRAGVDPDQIMKALRTGRIRRVQRCVYVRRAPEIAPLALARAAVLSSGVTDAVASHQTAARVHGLATPDGRWPEHVTVARNERRIRRRELICHGRTLALGDVEFRDGVPVTTAVRSLLDMSADVARLNAVWAIDDAVRRGIVSLREIAKSLSARAGGRGDGVVKLRVAEADGCAESILETAGRLALKDGGVVLPVAQYEVFDGDEFVARLDAAYPECRLGLEFDGVAVHNAPRALYRDRQRQNRLLQLGWTLLRFTWWDVMHDPDGFVAAVRRGLSARGVGGS</sequence>
<proteinExistence type="predicted"/>
<dbReference type="InterPro" id="IPR011335">
    <property type="entry name" value="Restrct_endonuc-II-like"/>
</dbReference>
<dbReference type="AlphaFoldDB" id="A0A7C9W4F4"/>
<reference evidence="1 2" key="1">
    <citation type="submission" date="2020-03" db="EMBL/GenBank/DDBJ databases">
        <title>Isolation and identification of active actinomycetes.</title>
        <authorList>
            <person name="Sun X."/>
        </authorList>
    </citation>
    <scope>NUCLEOTIDE SEQUENCE [LARGE SCALE GENOMIC DNA]</scope>
    <source>
        <strain evidence="1 2">NEAU-D13</strain>
    </source>
</reference>
<accession>A0A7C9W4F4</accession>
<protein>
    <recommendedName>
        <fullName evidence="3">Transcriptional regulator, AbiEi antitoxin, Type IV TA system</fullName>
    </recommendedName>
</protein>
<organism evidence="1 2">
    <name type="scientific">Lentzea alba</name>
    <dbReference type="NCBI Taxonomy" id="2714351"/>
    <lineage>
        <taxon>Bacteria</taxon>
        <taxon>Bacillati</taxon>
        <taxon>Actinomycetota</taxon>
        <taxon>Actinomycetes</taxon>
        <taxon>Pseudonocardiales</taxon>
        <taxon>Pseudonocardiaceae</taxon>
        <taxon>Lentzea</taxon>
    </lineage>
</organism>
<dbReference type="SUPFAM" id="SSF52980">
    <property type="entry name" value="Restriction endonuclease-like"/>
    <property type="match status" value="1"/>
</dbReference>
<dbReference type="EMBL" id="JAAMPJ010000016">
    <property type="protein sequence ID" value="NGY65481.1"/>
    <property type="molecule type" value="Genomic_DNA"/>
</dbReference>